<comment type="caution">
    <text evidence="7">The sequence shown here is derived from an EMBL/GenBank/DDBJ whole genome shotgun (WGS) entry which is preliminary data.</text>
</comment>
<evidence type="ECO:0000256" key="1">
    <source>
        <dbReference type="ARBA" id="ARBA00023015"/>
    </source>
</evidence>
<dbReference type="Pfam" id="PF00072">
    <property type="entry name" value="Response_reg"/>
    <property type="match status" value="1"/>
</dbReference>
<protein>
    <submittedName>
        <fullName evidence="7">Response regulator</fullName>
    </submittedName>
</protein>
<organism evidence="7 8">
    <name type="scientific">Paenibacillus arenilitoris</name>
    <dbReference type="NCBI Taxonomy" id="2772299"/>
    <lineage>
        <taxon>Bacteria</taxon>
        <taxon>Bacillati</taxon>
        <taxon>Bacillota</taxon>
        <taxon>Bacilli</taxon>
        <taxon>Bacillales</taxon>
        <taxon>Paenibacillaceae</taxon>
        <taxon>Paenibacillus</taxon>
    </lineage>
</organism>
<dbReference type="InterPro" id="IPR018062">
    <property type="entry name" value="HTH_AraC-typ_CS"/>
</dbReference>
<feature type="domain" description="Response regulatory" evidence="6">
    <location>
        <begin position="7"/>
        <end position="123"/>
    </location>
</feature>
<dbReference type="Pfam" id="PF12833">
    <property type="entry name" value="HTH_18"/>
    <property type="match status" value="1"/>
</dbReference>
<sequence length="513" mass="57481">MAAKALNVLIVDDEMPLRQELRLFPWEECGAVLIGEAGNGEEALQQIESQAPDVVVTDITMPIMDGITLIRELRRRHPAVQIILLTCHSDFRYVQEALRLGALEYLLKVSMDEVEMKQALEKVRAAIAKDRHSRDSEKSERRLQQAALFGKLLHGREPDEAEWRQLGLDGTGRRVLARIVLHAPNPAYVAAKQRLQHALNDIEGTVGSGISWLSVTEKEYFVLLPADEAGDAQAETMRGILQALTACLEEGLREAEHAAAAHAIVSGPFAGGKELALALARTNEWKEALFYDGADAGGVFAGSPLPLADMTDKHAKEMQEMLRKSGRSPESLKDCLQNGFFEWCAERRFRPQQLKQRMLGWRVDWLKAQDAAGLGGAGIERLLEAGTLREMTAALQGEIEAIESGSRRPRFEIRAATEWIQENMKQPISLPILAEHVGLSPQYVSRLFREETGYSVGEYITRLRMERAVELLRGTNKKVYEIAEEVGIPSYRYFTVTFRNWTGVSPTDFKRQH</sequence>
<evidence type="ECO:0000259" key="6">
    <source>
        <dbReference type="PROSITE" id="PS50110"/>
    </source>
</evidence>
<evidence type="ECO:0000259" key="5">
    <source>
        <dbReference type="PROSITE" id="PS01124"/>
    </source>
</evidence>
<proteinExistence type="predicted"/>
<reference evidence="7" key="1">
    <citation type="submission" date="2020-09" db="EMBL/GenBank/DDBJ databases">
        <title>A novel bacterium of genus Paenibacillus, isolated from South China Sea.</title>
        <authorList>
            <person name="Huang H."/>
            <person name="Mo K."/>
            <person name="Hu Y."/>
        </authorList>
    </citation>
    <scope>NUCLEOTIDE SEQUENCE</scope>
    <source>
        <strain evidence="7">IB182493</strain>
    </source>
</reference>
<dbReference type="SUPFAM" id="SSF52172">
    <property type="entry name" value="CheY-like"/>
    <property type="match status" value="1"/>
</dbReference>
<dbReference type="InterPro" id="IPR001789">
    <property type="entry name" value="Sig_transdc_resp-reg_receiver"/>
</dbReference>
<dbReference type="Proteomes" id="UP000632125">
    <property type="component" value="Unassembled WGS sequence"/>
</dbReference>
<name>A0A927CK53_9BACL</name>
<dbReference type="RefSeq" id="WP_190857878.1">
    <property type="nucleotide sequence ID" value="NZ_JACXIY010000002.1"/>
</dbReference>
<dbReference type="InterPro" id="IPR018060">
    <property type="entry name" value="HTH_AraC"/>
</dbReference>
<dbReference type="PANTHER" id="PTHR43280">
    <property type="entry name" value="ARAC-FAMILY TRANSCRIPTIONAL REGULATOR"/>
    <property type="match status" value="1"/>
</dbReference>
<dbReference type="GO" id="GO:0003700">
    <property type="term" value="F:DNA-binding transcription factor activity"/>
    <property type="evidence" value="ECO:0007669"/>
    <property type="project" value="InterPro"/>
</dbReference>
<dbReference type="InterPro" id="IPR009057">
    <property type="entry name" value="Homeodomain-like_sf"/>
</dbReference>
<dbReference type="PROSITE" id="PS00041">
    <property type="entry name" value="HTH_ARAC_FAMILY_1"/>
    <property type="match status" value="1"/>
</dbReference>
<dbReference type="Gene3D" id="3.40.50.2300">
    <property type="match status" value="1"/>
</dbReference>
<evidence type="ECO:0000256" key="3">
    <source>
        <dbReference type="ARBA" id="ARBA00023163"/>
    </source>
</evidence>
<dbReference type="Gene3D" id="1.10.10.60">
    <property type="entry name" value="Homeodomain-like"/>
    <property type="match status" value="2"/>
</dbReference>
<keyword evidence="8" id="KW-1185">Reference proteome</keyword>
<dbReference type="SUPFAM" id="SSF46689">
    <property type="entry name" value="Homeodomain-like"/>
    <property type="match status" value="2"/>
</dbReference>
<evidence type="ECO:0000256" key="2">
    <source>
        <dbReference type="ARBA" id="ARBA00023125"/>
    </source>
</evidence>
<dbReference type="CDD" id="cd17536">
    <property type="entry name" value="REC_YesN-like"/>
    <property type="match status" value="1"/>
</dbReference>
<keyword evidence="2" id="KW-0238">DNA-binding</keyword>
<evidence type="ECO:0000256" key="4">
    <source>
        <dbReference type="PROSITE-ProRule" id="PRU00169"/>
    </source>
</evidence>
<dbReference type="PROSITE" id="PS01124">
    <property type="entry name" value="HTH_ARAC_FAMILY_2"/>
    <property type="match status" value="1"/>
</dbReference>
<evidence type="ECO:0000313" key="7">
    <source>
        <dbReference type="EMBL" id="MBD2867371.1"/>
    </source>
</evidence>
<keyword evidence="3" id="KW-0804">Transcription</keyword>
<dbReference type="EMBL" id="JACXIY010000002">
    <property type="protein sequence ID" value="MBD2867371.1"/>
    <property type="molecule type" value="Genomic_DNA"/>
</dbReference>
<keyword evidence="4" id="KW-0597">Phosphoprotein</keyword>
<feature type="domain" description="HTH araC/xylS-type" evidence="5">
    <location>
        <begin position="414"/>
        <end position="512"/>
    </location>
</feature>
<dbReference type="PANTHER" id="PTHR43280:SF2">
    <property type="entry name" value="HTH-TYPE TRANSCRIPTIONAL REGULATOR EXSA"/>
    <property type="match status" value="1"/>
</dbReference>
<evidence type="ECO:0000313" key="8">
    <source>
        <dbReference type="Proteomes" id="UP000632125"/>
    </source>
</evidence>
<feature type="modified residue" description="4-aspartylphosphate" evidence="4">
    <location>
        <position position="58"/>
    </location>
</feature>
<dbReference type="InterPro" id="IPR011006">
    <property type="entry name" value="CheY-like_superfamily"/>
</dbReference>
<dbReference type="AlphaFoldDB" id="A0A927CK53"/>
<dbReference type="GO" id="GO:0043565">
    <property type="term" value="F:sequence-specific DNA binding"/>
    <property type="evidence" value="ECO:0007669"/>
    <property type="project" value="InterPro"/>
</dbReference>
<dbReference type="PROSITE" id="PS50110">
    <property type="entry name" value="RESPONSE_REGULATORY"/>
    <property type="match status" value="1"/>
</dbReference>
<dbReference type="SMART" id="SM00448">
    <property type="entry name" value="REC"/>
    <property type="match status" value="1"/>
</dbReference>
<dbReference type="SMART" id="SM00342">
    <property type="entry name" value="HTH_ARAC"/>
    <property type="match status" value="1"/>
</dbReference>
<dbReference type="GO" id="GO:0000160">
    <property type="term" value="P:phosphorelay signal transduction system"/>
    <property type="evidence" value="ECO:0007669"/>
    <property type="project" value="InterPro"/>
</dbReference>
<keyword evidence="1" id="KW-0805">Transcription regulation</keyword>
<gene>
    <name evidence="7" type="ORF">IDH41_02190</name>
</gene>
<accession>A0A927CK53</accession>